<evidence type="ECO:0000313" key="4">
    <source>
        <dbReference type="EMBL" id="VDI12777.1"/>
    </source>
</evidence>
<evidence type="ECO:0000256" key="2">
    <source>
        <dbReference type="SAM" id="Phobius"/>
    </source>
</evidence>
<feature type="transmembrane region" description="Helical" evidence="2">
    <location>
        <begin position="87"/>
        <end position="109"/>
    </location>
</feature>
<evidence type="ECO:0000259" key="3">
    <source>
        <dbReference type="PROSITE" id="PS50850"/>
    </source>
</evidence>
<protein>
    <recommendedName>
        <fullName evidence="3">Major facilitator superfamily (MFS) profile domain-containing protein</fullName>
    </recommendedName>
</protein>
<keyword evidence="2" id="KW-0472">Membrane</keyword>
<proteinExistence type="predicted"/>
<accession>A0A8B6D2N6</accession>
<sequence>MLATLGHSPASIMLPALAMQFNIKSKEAAFLLSITGIADIVGRVTFGVLCDVKLFKKNRQTLYVLAIFISGVANMFCGLASEYWHFVIYSCIFGLFAGSYNVLTPVILVDLLGVENLASSCGLALLFQGLGFLVGPPTAGFVTDMVGDYQSGFYFAGVAMVISAIVINLSTFCTFFSTLKKDNYEIDRADRVGNDINLVEHIKNETKISSDLTMIKLNVRSI</sequence>
<feature type="transmembrane region" description="Helical" evidence="2">
    <location>
        <begin position="62"/>
        <end position="81"/>
    </location>
</feature>
<dbReference type="PROSITE" id="PS50850">
    <property type="entry name" value="MFS"/>
    <property type="match status" value="1"/>
</dbReference>
<dbReference type="Proteomes" id="UP000596742">
    <property type="component" value="Unassembled WGS sequence"/>
</dbReference>
<feature type="transmembrane region" description="Helical" evidence="2">
    <location>
        <begin position="28"/>
        <end position="50"/>
    </location>
</feature>
<reference evidence="4" key="1">
    <citation type="submission" date="2018-11" db="EMBL/GenBank/DDBJ databases">
        <authorList>
            <person name="Alioto T."/>
            <person name="Alioto T."/>
        </authorList>
    </citation>
    <scope>NUCLEOTIDE SEQUENCE</scope>
</reference>
<feature type="transmembrane region" description="Helical" evidence="2">
    <location>
        <begin position="154"/>
        <end position="179"/>
    </location>
</feature>
<keyword evidence="5" id="KW-1185">Reference proteome</keyword>
<dbReference type="Pfam" id="PF07690">
    <property type="entry name" value="MFS_1"/>
    <property type="match status" value="1"/>
</dbReference>
<name>A0A8B6D2N6_MYTGA</name>
<evidence type="ECO:0000256" key="1">
    <source>
        <dbReference type="ARBA" id="ARBA00004141"/>
    </source>
</evidence>
<feature type="transmembrane region" description="Helical" evidence="2">
    <location>
        <begin position="116"/>
        <end position="134"/>
    </location>
</feature>
<dbReference type="Gene3D" id="1.20.1250.20">
    <property type="entry name" value="MFS general substrate transporter like domains"/>
    <property type="match status" value="1"/>
</dbReference>
<dbReference type="PANTHER" id="PTHR11360">
    <property type="entry name" value="MONOCARBOXYLATE TRANSPORTER"/>
    <property type="match status" value="1"/>
</dbReference>
<dbReference type="PANTHER" id="PTHR11360:SF306">
    <property type="entry name" value="RE01051P"/>
    <property type="match status" value="1"/>
</dbReference>
<keyword evidence="2" id="KW-1133">Transmembrane helix</keyword>
<dbReference type="InterPro" id="IPR020846">
    <property type="entry name" value="MFS_dom"/>
</dbReference>
<keyword evidence="2" id="KW-0812">Transmembrane</keyword>
<dbReference type="InterPro" id="IPR036259">
    <property type="entry name" value="MFS_trans_sf"/>
</dbReference>
<feature type="domain" description="Major facilitator superfamily (MFS) profile" evidence="3">
    <location>
        <begin position="1"/>
        <end position="222"/>
    </location>
</feature>
<evidence type="ECO:0000313" key="5">
    <source>
        <dbReference type="Proteomes" id="UP000596742"/>
    </source>
</evidence>
<gene>
    <name evidence="4" type="ORF">MGAL_10B019496</name>
</gene>
<dbReference type="GO" id="GO:0008028">
    <property type="term" value="F:monocarboxylic acid transmembrane transporter activity"/>
    <property type="evidence" value="ECO:0007669"/>
    <property type="project" value="TreeGrafter"/>
</dbReference>
<dbReference type="SUPFAM" id="SSF103473">
    <property type="entry name" value="MFS general substrate transporter"/>
    <property type="match status" value="1"/>
</dbReference>
<dbReference type="InterPro" id="IPR011701">
    <property type="entry name" value="MFS"/>
</dbReference>
<dbReference type="OrthoDB" id="6127105at2759"/>
<dbReference type="InterPro" id="IPR050327">
    <property type="entry name" value="Proton-linked_MCT"/>
</dbReference>
<dbReference type="EMBL" id="UYJE01002670">
    <property type="protein sequence ID" value="VDI12777.1"/>
    <property type="molecule type" value="Genomic_DNA"/>
</dbReference>
<dbReference type="GO" id="GO:0016020">
    <property type="term" value="C:membrane"/>
    <property type="evidence" value="ECO:0007669"/>
    <property type="project" value="UniProtKB-SubCell"/>
</dbReference>
<comment type="subcellular location">
    <subcellularLocation>
        <location evidence="1">Membrane</location>
        <topology evidence="1">Multi-pass membrane protein</topology>
    </subcellularLocation>
</comment>
<comment type="caution">
    <text evidence="4">The sequence shown here is derived from an EMBL/GenBank/DDBJ whole genome shotgun (WGS) entry which is preliminary data.</text>
</comment>
<dbReference type="AlphaFoldDB" id="A0A8B6D2N6"/>
<organism evidence="4 5">
    <name type="scientific">Mytilus galloprovincialis</name>
    <name type="common">Mediterranean mussel</name>
    <dbReference type="NCBI Taxonomy" id="29158"/>
    <lineage>
        <taxon>Eukaryota</taxon>
        <taxon>Metazoa</taxon>
        <taxon>Spiralia</taxon>
        <taxon>Lophotrochozoa</taxon>
        <taxon>Mollusca</taxon>
        <taxon>Bivalvia</taxon>
        <taxon>Autobranchia</taxon>
        <taxon>Pteriomorphia</taxon>
        <taxon>Mytilida</taxon>
        <taxon>Mytiloidea</taxon>
        <taxon>Mytilidae</taxon>
        <taxon>Mytilinae</taxon>
        <taxon>Mytilus</taxon>
    </lineage>
</organism>